<feature type="compositionally biased region" description="Low complexity" evidence="1">
    <location>
        <begin position="571"/>
        <end position="593"/>
    </location>
</feature>
<proteinExistence type="predicted"/>
<feature type="region of interest" description="Disordered" evidence="1">
    <location>
        <begin position="1"/>
        <end position="23"/>
    </location>
</feature>
<feature type="region of interest" description="Disordered" evidence="1">
    <location>
        <begin position="128"/>
        <end position="179"/>
    </location>
</feature>
<feature type="compositionally biased region" description="Polar residues" evidence="1">
    <location>
        <begin position="655"/>
        <end position="664"/>
    </location>
</feature>
<feature type="region of interest" description="Disordered" evidence="1">
    <location>
        <begin position="253"/>
        <end position="301"/>
    </location>
</feature>
<feature type="compositionally biased region" description="Low complexity" evidence="1">
    <location>
        <begin position="253"/>
        <end position="263"/>
    </location>
</feature>
<feature type="region of interest" description="Disordered" evidence="1">
    <location>
        <begin position="313"/>
        <end position="370"/>
    </location>
</feature>
<comment type="caution">
    <text evidence="2">The sequence shown here is derived from an EMBL/GenBank/DDBJ whole genome shotgun (WGS) entry which is preliminary data.</text>
</comment>
<feature type="compositionally biased region" description="Low complexity" evidence="1">
    <location>
        <begin position="331"/>
        <end position="340"/>
    </location>
</feature>
<evidence type="ECO:0000256" key="1">
    <source>
        <dbReference type="SAM" id="MobiDB-lite"/>
    </source>
</evidence>
<protein>
    <submittedName>
        <fullName evidence="2">Uncharacterized protein</fullName>
    </submittedName>
</protein>
<dbReference type="AlphaFoldDB" id="A0A409YL59"/>
<organism evidence="2 3">
    <name type="scientific">Gymnopilus dilepis</name>
    <dbReference type="NCBI Taxonomy" id="231916"/>
    <lineage>
        <taxon>Eukaryota</taxon>
        <taxon>Fungi</taxon>
        <taxon>Dikarya</taxon>
        <taxon>Basidiomycota</taxon>
        <taxon>Agaricomycotina</taxon>
        <taxon>Agaricomycetes</taxon>
        <taxon>Agaricomycetidae</taxon>
        <taxon>Agaricales</taxon>
        <taxon>Agaricineae</taxon>
        <taxon>Hymenogastraceae</taxon>
        <taxon>Gymnopilus</taxon>
    </lineage>
</organism>
<feature type="compositionally biased region" description="Low complexity" evidence="1">
    <location>
        <begin position="499"/>
        <end position="512"/>
    </location>
</feature>
<evidence type="ECO:0000313" key="3">
    <source>
        <dbReference type="Proteomes" id="UP000284706"/>
    </source>
</evidence>
<evidence type="ECO:0000313" key="2">
    <source>
        <dbReference type="EMBL" id="PPR03770.1"/>
    </source>
</evidence>
<sequence length="705" mass="75919">RHEEIVADDREQKARGPGEPSDARWHTLQVSRLMSQRSGKEGHAYAFQVEMVVVFVPLSPGSTEVGEAFTGCITINADRLLSQRSFEQIPTDKSKRDQEMEEETENWDNHFLDARNLPVKRVALFPVGGAGSPARSSLAQQHARQESRDEEDGEGDEQPRHQRPHRKDHQYQNPQDFDDEEFGVLQDRNLEAEEDDYEDRAVTAHSRRAAVAVALIPNTTQPTASATQPEPLRSLLCLRPSTSSRSWLGFRLSSNSSHPSPASTFQHFSGLHHSPQHSSGLGTGPQPLRGTSPTPSSVFSVFPVPNTMRTYNSSTNLMGSSSSGASGGAGAASTSTFGARGQRRGGNAFPLLPPSPPIHQERERRRLRKKSCPQGVPVGMVELRELGSGGASPEGMYHEEEHRKRYSFYDDGVHPGPAPATPSGATQVAVPATPTKGSSSGGGGALLSGMGRVKKWGVNVAAVGWRRRGGSVLPAEFVAAQGEDLQAQAQAHRTPRPPSSVSSFHEYSSSSSHPMPMLDLRPVNSTHVDRPEPELVFRSSSSTSKQTATTGPASPSRTSDNNALRRPRAGTGAASVASVTESAAAAGREANSATPASTSSRPRLSRGHSTRTTASSVCSSGRSQSRSRVGFEEKEDFSFRQGERGRRDDIPGSGSMASHNQHQPQPEPEKTNRVVAVGSSCPLAMMSRLILDPALQRSVPDFSII</sequence>
<dbReference type="Proteomes" id="UP000284706">
    <property type="component" value="Unassembled WGS sequence"/>
</dbReference>
<gene>
    <name evidence="2" type="ORF">CVT26_005786</name>
</gene>
<feature type="compositionally biased region" description="Low complexity" evidence="1">
    <location>
        <begin position="291"/>
        <end position="301"/>
    </location>
</feature>
<dbReference type="EMBL" id="NHYE01000704">
    <property type="protein sequence ID" value="PPR03770.1"/>
    <property type="molecule type" value="Genomic_DNA"/>
</dbReference>
<feature type="compositionally biased region" description="Polar residues" evidence="1">
    <location>
        <begin position="551"/>
        <end position="562"/>
    </location>
</feature>
<feature type="region of interest" description="Disordered" evidence="1">
    <location>
        <begin position="408"/>
        <end position="446"/>
    </location>
</feature>
<feature type="compositionally biased region" description="Low complexity" evidence="1">
    <location>
        <begin position="539"/>
        <end position="550"/>
    </location>
</feature>
<name>A0A409YL59_9AGAR</name>
<accession>A0A409YL59</accession>
<feature type="compositionally biased region" description="Basic and acidic residues" evidence="1">
    <location>
        <begin position="629"/>
        <end position="650"/>
    </location>
</feature>
<feature type="region of interest" description="Disordered" evidence="1">
    <location>
        <begin position="86"/>
        <end position="109"/>
    </location>
</feature>
<feature type="compositionally biased region" description="Low complexity" evidence="1">
    <location>
        <begin position="615"/>
        <end position="628"/>
    </location>
</feature>
<feature type="region of interest" description="Disordered" evidence="1">
    <location>
        <begin position="486"/>
        <end position="673"/>
    </location>
</feature>
<reference evidence="2 3" key="1">
    <citation type="journal article" date="2018" name="Evol. Lett.">
        <title>Horizontal gene cluster transfer increased hallucinogenic mushroom diversity.</title>
        <authorList>
            <person name="Reynolds H.T."/>
            <person name="Vijayakumar V."/>
            <person name="Gluck-Thaler E."/>
            <person name="Korotkin H.B."/>
            <person name="Matheny P.B."/>
            <person name="Slot J.C."/>
        </authorList>
    </citation>
    <scope>NUCLEOTIDE SEQUENCE [LARGE SCALE GENOMIC DNA]</scope>
    <source>
        <strain evidence="2 3">SRW20</strain>
    </source>
</reference>
<keyword evidence="3" id="KW-1185">Reference proteome</keyword>
<dbReference type="OrthoDB" id="10618393at2759"/>
<dbReference type="InParanoid" id="A0A409YL59"/>
<feature type="non-terminal residue" evidence="2">
    <location>
        <position position="1"/>
    </location>
</feature>